<dbReference type="AlphaFoldDB" id="A0ABD5WL11"/>
<evidence type="ECO:0000256" key="1">
    <source>
        <dbReference type="SAM" id="MobiDB-lite"/>
    </source>
</evidence>
<feature type="region of interest" description="Disordered" evidence="1">
    <location>
        <begin position="168"/>
        <end position="442"/>
    </location>
</feature>
<accession>A0ABD5WL11</accession>
<feature type="compositionally biased region" description="Basic residues" evidence="1">
    <location>
        <begin position="432"/>
        <end position="442"/>
    </location>
</feature>
<sequence length="462" mass="47771">METRTVEQVESWQTRPFTDGFAGLRELSDGEFSGAVRAGGAWLFMLNGRIIGVFEGSLDDFEDADGTAYAAPHPSLPLVFSMQERGGQTQAKYYTNDTPLSEVDSTLTSGKFTGYVELSENVLSGDYYVAYYGGRSMSVAFVGASEQVVTGDDAFERANDEVGIYEVRDVEIEVTDVPEPEEPDEPDETEGAASGGTDAATGGTGAGAPSGGASGSSGTDATPGGAGPADSPPEAGSPGGRADQSPGGQSAATRPPAGERPDETDRGDAAPKSESDARTSDAGASERTTPSADDPARADERRSGGASADSGVDAASAGEGVESTATPQSGPSVDATPDSASDGESDADGEGWPTKTCSRTKRSGAKPRLSPRWTPTGARDRPTRTGPERPRAGVRRRRGVGGLDGFGFGQRAVPDGEQVACDRDDASGRTSVGRRRGPHVGRAHRVVRSDARRVEGRVGRVR</sequence>
<comment type="caution">
    <text evidence="2">The sequence shown here is derived from an EMBL/GenBank/DDBJ whole genome shotgun (WGS) entry which is preliminary data.</text>
</comment>
<evidence type="ECO:0000313" key="3">
    <source>
        <dbReference type="Proteomes" id="UP001596407"/>
    </source>
</evidence>
<feature type="compositionally biased region" description="Low complexity" evidence="1">
    <location>
        <begin position="216"/>
        <end position="236"/>
    </location>
</feature>
<dbReference type="Proteomes" id="UP001596407">
    <property type="component" value="Unassembled WGS sequence"/>
</dbReference>
<feature type="compositionally biased region" description="Gly residues" evidence="1">
    <location>
        <begin position="202"/>
        <end position="215"/>
    </location>
</feature>
<feature type="compositionally biased region" description="Basic and acidic residues" evidence="1">
    <location>
        <begin position="257"/>
        <end position="279"/>
    </location>
</feature>
<feature type="compositionally biased region" description="Basic and acidic residues" evidence="1">
    <location>
        <begin position="378"/>
        <end position="391"/>
    </location>
</feature>
<evidence type="ECO:0008006" key="4">
    <source>
        <dbReference type="Google" id="ProtNLM"/>
    </source>
</evidence>
<feature type="compositionally biased region" description="Acidic residues" evidence="1">
    <location>
        <begin position="172"/>
        <end position="190"/>
    </location>
</feature>
<feature type="compositionally biased region" description="Basic and acidic residues" evidence="1">
    <location>
        <begin position="294"/>
        <end position="303"/>
    </location>
</feature>
<dbReference type="GeneID" id="79302997"/>
<dbReference type="RefSeq" id="WP_276281775.1">
    <property type="nucleotide sequence ID" value="NZ_CP119809.1"/>
</dbReference>
<proteinExistence type="predicted"/>
<protein>
    <recommendedName>
        <fullName evidence="4">Transcriptional regulator</fullName>
    </recommendedName>
</protein>
<name>A0ABD5WL11_9EURY</name>
<feature type="compositionally biased region" description="Low complexity" evidence="1">
    <location>
        <begin position="304"/>
        <end position="322"/>
    </location>
</feature>
<organism evidence="2 3">
    <name type="scientific">Halorussus caseinilyticus</name>
    <dbReference type="NCBI Taxonomy" id="3034025"/>
    <lineage>
        <taxon>Archaea</taxon>
        <taxon>Methanobacteriati</taxon>
        <taxon>Methanobacteriota</taxon>
        <taxon>Stenosarchaea group</taxon>
        <taxon>Halobacteria</taxon>
        <taxon>Halobacteriales</taxon>
        <taxon>Haladaptataceae</taxon>
        <taxon>Halorussus</taxon>
    </lineage>
</organism>
<gene>
    <name evidence="2" type="ORF">ACFQJ6_09860</name>
</gene>
<reference evidence="2 3" key="1">
    <citation type="journal article" date="2019" name="Int. J. Syst. Evol. Microbiol.">
        <title>The Global Catalogue of Microorganisms (GCM) 10K type strain sequencing project: providing services to taxonomists for standard genome sequencing and annotation.</title>
        <authorList>
            <consortium name="The Broad Institute Genomics Platform"/>
            <consortium name="The Broad Institute Genome Sequencing Center for Infectious Disease"/>
            <person name="Wu L."/>
            <person name="Ma J."/>
        </authorList>
    </citation>
    <scope>NUCLEOTIDE SEQUENCE [LARGE SCALE GENOMIC DNA]</scope>
    <source>
        <strain evidence="2 3">DT72</strain>
    </source>
</reference>
<keyword evidence="3" id="KW-1185">Reference proteome</keyword>
<dbReference type="EMBL" id="JBHSZH010000005">
    <property type="protein sequence ID" value="MFC7080375.1"/>
    <property type="molecule type" value="Genomic_DNA"/>
</dbReference>
<evidence type="ECO:0000313" key="2">
    <source>
        <dbReference type="EMBL" id="MFC7080375.1"/>
    </source>
</evidence>
<feature type="compositionally biased region" description="Low complexity" evidence="1">
    <location>
        <begin position="191"/>
        <end position="201"/>
    </location>
</feature>